<feature type="transmembrane region" description="Helical" evidence="1">
    <location>
        <begin position="112"/>
        <end position="130"/>
    </location>
</feature>
<dbReference type="OrthoDB" id="2695971at2"/>
<keyword evidence="1" id="KW-0812">Transmembrane</keyword>
<accession>A0A4R4E988</accession>
<evidence type="ECO:0000313" key="3">
    <source>
        <dbReference type="Proteomes" id="UP000295418"/>
    </source>
</evidence>
<dbReference type="AlphaFoldDB" id="A0A4R4E988"/>
<dbReference type="RefSeq" id="WP_132419243.1">
    <property type="nucleotide sequence ID" value="NZ_SKFG01000018.1"/>
</dbReference>
<feature type="transmembrane region" description="Helical" evidence="1">
    <location>
        <begin position="59"/>
        <end position="80"/>
    </location>
</feature>
<organism evidence="2 3">
    <name type="scientific">Paenibacillus albiflavus</name>
    <dbReference type="NCBI Taxonomy" id="2545760"/>
    <lineage>
        <taxon>Bacteria</taxon>
        <taxon>Bacillati</taxon>
        <taxon>Bacillota</taxon>
        <taxon>Bacilli</taxon>
        <taxon>Bacillales</taxon>
        <taxon>Paenibacillaceae</taxon>
        <taxon>Paenibacillus</taxon>
    </lineage>
</organism>
<dbReference type="EMBL" id="SKFG01000018">
    <property type="protein sequence ID" value="TCZ75563.1"/>
    <property type="molecule type" value="Genomic_DNA"/>
</dbReference>
<protein>
    <recommendedName>
        <fullName evidence="4">DUF5668 domain-containing protein</fullName>
    </recommendedName>
</protein>
<reference evidence="2 3" key="1">
    <citation type="submission" date="2019-03" db="EMBL/GenBank/DDBJ databases">
        <authorList>
            <person name="Kim M.K.M."/>
        </authorList>
    </citation>
    <scope>NUCLEOTIDE SEQUENCE [LARGE SCALE GENOMIC DNA]</scope>
    <source>
        <strain evidence="2 3">18JY21-1</strain>
    </source>
</reference>
<sequence>MNRRNYSIGILLIVVAIILLLGKLGVFSFIGILLWPLLLIALGAAFHFLYFGGLLPVGLLVPGGILTTYGVIFLFCNIFSWSLMKYLWPGFILGVAIGLYEMYTFSRDNERGLLIASSILGIVSIVLFGMTLLVTIGIYLIIALLILTGLFIIVRKPKIW</sequence>
<keyword evidence="1" id="KW-0472">Membrane</keyword>
<feature type="transmembrane region" description="Helical" evidence="1">
    <location>
        <begin position="136"/>
        <end position="154"/>
    </location>
</feature>
<proteinExistence type="predicted"/>
<feature type="transmembrane region" description="Helical" evidence="1">
    <location>
        <begin position="7"/>
        <end position="26"/>
    </location>
</feature>
<name>A0A4R4E988_9BACL</name>
<evidence type="ECO:0000256" key="1">
    <source>
        <dbReference type="SAM" id="Phobius"/>
    </source>
</evidence>
<dbReference type="Proteomes" id="UP000295418">
    <property type="component" value="Unassembled WGS sequence"/>
</dbReference>
<gene>
    <name evidence="2" type="ORF">E0485_16855</name>
</gene>
<evidence type="ECO:0000313" key="2">
    <source>
        <dbReference type="EMBL" id="TCZ75563.1"/>
    </source>
</evidence>
<evidence type="ECO:0008006" key="4">
    <source>
        <dbReference type="Google" id="ProtNLM"/>
    </source>
</evidence>
<keyword evidence="1" id="KW-1133">Transmembrane helix</keyword>
<feature type="transmembrane region" description="Helical" evidence="1">
    <location>
        <begin position="86"/>
        <end position="105"/>
    </location>
</feature>
<comment type="caution">
    <text evidence="2">The sequence shown here is derived from an EMBL/GenBank/DDBJ whole genome shotgun (WGS) entry which is preliminary data.</text>
</comment>
<keyword evidence="3" id="KW-1185">Reference proteome</keyword>
<feature type="transmembrane region" description="Helical" evidence="1">
    <location>
        <begin position="32"/>
        <end position="52"/>
    </location>
</feature>